<name>A0A8S1W0V5_PAROT</name>
<dbReference type="AlphaFoldDB" id="A0A8S1W0V5"/>
<protein>
    <submittedName>
        <fullName evidence="1">Uncharacterized protein</fullName>
    </submittedName>
</protein>
<keyword evidence="2" id="KW-1185">Reference proteome</keyword>
<organism evidence="1 2">
    <name type="scientific">Paramecium octaurelia</name>
    <dbReference type="NCBI Taxonomy" id="43137"/>
    <lineage>
        <taxon>Eukaryota</taxon>
        <taxon>Sar</taxon>
        <taxon>Alveolata</taxon>
        <taxon>Ciliophora</taxon>
        <taxon>Intramacronucleata</taxon>
        <taxon>Oligohymenophorea</taxon>
        <taxon>Peniculida</taxon>
        <taxon>Parameciidae</taxon>
        <taxon>Paramecium</taxon>
    </lineage>
</organism>
<dbReference type="EMBL" id="CAJJDP010000076">
    <property type="protein sequence ID" value="CAD8181739.1"/>
    <property type="molecule type" value="Genomic_DNA"/>
</dbReference>
<reference evidence="1" key="1">
    <citation type="submission" date="2021-01" db="EMBL/GenBank/DDBJ databases">
        <authorList>
            <consortium name="Genoscope - CEA"/>
            <person name="William W."/>
        </authorList>
    </citation>
    <scope>NUCLEOTIDE SEQUENCE</scope>
</reference>
<sequence length="72" mass="8717">MEQTMFKIKSKFLFHQLKNFDKGSKRNLPKKKKRKSIRSFDQILNTKYTSKVHLRVLRNTLLLFLMFVQATQ</sequence>
<evidence type="ECO:0000313" key="2">
    <source>
        <dbReference type="Proteomes" id="UP000683925"/>
    </source>
</evidence>
<accession>A0A8S1W0V5</accession>
<dbReference type="Proteomes" id="UP000683925">
    <property type="component" value="Unassembled WGS sequence"/>
</dbReference>
<comment type="caution">
    <text evidence="1">The sequence shown here is derived from an EMBL/GenBank/DDBJ whole genome shotgun (WGS) entry which is preliminary data.</text>
</comment>
<proteinExistence type="predicted"/>
<gene>
    <name evidence="1" type="ORF">POCTA_138.1.T0770196</name>
</gene>
<evidence type="ECO:0000313" key="1">
    <source>
        <dbReference type="EMBL" id="CAD8181739.1"/>
    </source>
</evidence>